<dbReference type="AlphaFoldDB" id="A0A9P1H4S2"/>
<accession>A0A9P1H4S2</accession>
<evidence type="ECO:0000256" key="1">
    <source>
        <dbReference type="SAM" id="MobiDB-lite"/>
    </source>
</evidence>
<dbReference type="EMBL" id="CALLCH030000013">
    <property type="protein sequence ID" value="CAI4215940.1"/>
    <property type="molecule type" value="Genomic_DNA"/>
</dbReference>
<gene>
    <name evidence="2" type="ORF">PPNO1_LOCUS5613</name>
</gene>
<dbReference type="Proteomes" id="UP000838763">
    <property type="component" value="Unassembled WGS sequence"/>
</dbReference>
<proteinExistence type="predicted"/>
<name>A0A9P1H4S2_9PEZI</name>
<evidence type="ECO:0000313" key="3">
    <source>
        <dbReference type="Proteomes" id="UP000838763"/>
    </source>
</evidence>
<evidence type="ECO:0000313" key="2">
    <source>
        <dbReference type="EMBL" id="CAI4215940.1"/>
    </source>
</evidence>
<keyword evidence="3" id="KW-1185">Reference proteome</keyword>
<organism evidence="2 3">
    <name type="scientific">Parascedosporium putredinis</name>
    <dbReference type="NCBI Taxonomy" id="1442378"/>
    <lineage>
        <taxon>Eukaryota</taxon>
        <taxon>Fungi</taxon>
        <taxon>Dikarya</taxon>
        <taxon>Ascomycota</taxon>
        <taxon>Pezizomycotina</taxon>
        <taxon>Sordariomycetes</taxon>
        <taxon>Hypocreomycetidae</taxon>
        <taxon>Microascales</taxon>
        <taxon>Microascaceae</taxon>
        <taxon>Parascedosporium</taxon>
    </lineage>
</organism>
<protein>
    <submittedName>
        <fullName evidence="2">Uncharacterized protein</fullName>
    </submittedName>
</protein>
<comment type="caution">
    <text evidence="2">The sequence shown here is derived from an EMBL/GenBank/DDBJ whole genome shotgun (WGS) entry which is preliminary data.</text>
</comment>
<feature type="region of interest" description="Disordered" evidence="1">
    <location>
        <begin position="1"/>
        <end position="20"/>
    </location>
</feature>
<sequence>MAEHNGMPRLGNDRSVDDDYEEVVAYPAPAQPHYQDYHEDSTTMDPSDIWREFESARSSAEYHLDDLEALPKYSLDAARISVHHLRLAFEEDIGLVDDESRNVLKKSRFNFLKWEFAYL</sequence>
<reference evidence="2" key="1">
    <citation type="submission" date="2022-11" db="EMBL/GenBank/DDBJ databases">
        <authorList>
            <person name="Scott C."/>
            <person name="Bruce N."/>
        </authorList>
    </citation>
    <scope>NUCLEOTIDE SEQUENCE</scope>
</reference>